<evidence type="ECO:0000313" key="8">
    <source>
        <dbReference type="Proteomes" id="UP000694888"/>
    </source>
</evidence>
<dbReference type="Proteomes" id="UP000694888">
    <property type="component" value="Unplaced"/>
</dbReference>
<dbReference type="InterPro" id="IPR012340">
    <property type="entry name" value="NA-bd_OB-fold"/>
</dbReference>
<name>A0ABM1A0I1_APLCA</name>
<comment type="similarity">
    <text evidence="2">Belongs to the replication factor A protein 2 family.</text>
</comment>
<dbReference type="InterPro" id="IPR014646">
    <property type="entry name" value="Rfa2/RPA32"/>
</dbReference>
<accession>A0ABM1A0I1</accession>
<dbReference type="InterPro" id="IPR014892">
    <property type="entry name" value="RPA_C"/>
</dbReference>
<dbReference type="CDD" id="cd04478">
    <property type="entry name" value="RPA2_DBD_D"/>
    <property type="match status" value="1"/>
</dbReference>
<keyword evidence="5" id="KW-0539">Nucleus</keyword>
<evidence type="ECO:0000256" key="2">
    <source>
        <dbReference type="ARBA" id="ARBA00007815"/>
    </source>
</evidence>
<evidence type="ECO:0000256" key="4">
    <source>
        <dbReference type="ARBA" id="ARBA00023125"/>
    </source>
</evidence>
<evidence type="ECO:0000256" key="3">
    <source>
        <dbReference type="ARBA" id="ARBA00022705"/>
    </source>
</evidence>
<sequence length="256" mass="27877">MWNNQDFNSSGFGQGGGFNTPQGDEKKKSGKRSNNIVPVTIAQILTAKHEDDVFVSKNLELFQITFVGLIKAVNESATRIDYEIDDMSGPPIEVRHFNETEENEDGSNTTSNALPVNTYVRVNGLVRAFGGKRSVNCHKISPITDMNEMTCHMLEVVYANANAQQQTGGPSGSGLGMGNSTDAGDNGQLPGLNSLQSQVQMIIRREQSERGCSIDEICQSLRSIAPKAIRDAIEFLSVEGLIYSTIDDEHFQATDG</sequence>
<feature type="domain" description="Replication protein A C-terminal" evidence="7">
    <location>
        <begin position="162"/>
        <end position="249"/>
    </location>
</feature>
<dbReference type="PANTHER" id="PTHR13989">
    <property type="entry name" value="REPLICATION PROTEIN A-RELATED"/>
    <property type="match status" value="1"/>
</dbReference>
<organism evidence="8 9">
    <name type="scientific">Aplysia californica</name>
    <name type="common">California sea hare</name>
    <dbReference type="NCBI Taxonomy" id="6500"/>
    <lineage>
        <taxon>Eukaryota</taxon>
        <taxon>Metazoa</taxon>
        <taxon>Spiralia</taxon>
        <taxon>Lophotrochozoa</taxon>
        <taxon>Mollusca</taxon>
        <taxon>Gastropoda</taxon>
        <taxon>Heterobranchia</taxon>
        <taxon>Euthyneura</taxon>
        <taxon>Tectipleura</taxon>
        <taxon>Aplysiida</taxon>
        <taxon>Aplysioidea</taxon>
        <taxon>Aplysiidae</taxon>
        <taxon>Aplysia</taxon>
    </lineage>
</organism>
<evidence type="ECO:0000256" key="5">
    <source>
        <dbReference type="ARBA" id="ARBA00023242"/>
    </source>
</evidence>
<dbReference type="Pfam" id="PF08784">
    <property type="entry name" value="RPA_C"/>
    <property type="match status" value="1"/>
</dbReference>
<dbReference type="InterPro" id="IPR036390">
    <property type="entry name" value="WH_DNA-bd_sf"/>
</dbReference>
<dbReference type="Gene3D" id="2.40.50.140">
    <property type="entry name" value="Nucleic acid-binding proteins"/>
    <property type="match status" value="1"/>
</dbReference>
<dbReference type="RefSeq" id="XP_012938343.1">
    <property type="nucleotide sequence ID" value="XM_013082889.1"/>
</dbReference>
<keyword evidence="3" id="KW-0235">DNA replication</keyword>
<dbReference type="Gene3D" id="1.10.10.10">
    <property type="entry name" value="Winged helix-like DNA-binding domain superfamily/Winged helix DNA-binding domain"/>
    <property type="match status" value="1"/>
</dbReference>
<dbReference type="SUPFAM" id="SSF46785">
    <property type="entry name" value="Winged helix' DNA-binding domain"/>
    <property type="match status" value="1"/>
</dbReference>
<feature type="region of interest" description="Disordered" evidence="6">
    <location>
        <begin position="165"/>
        <end position="191"/>
    </location>
</feature>
<gene>
    <name evidence="9" type="primary">LOC101861955</name>
</gene>
<dbReference type="GeneID" id="101861955"/>
<dbReference type="SUPFAM" id="SSF50249">
    <property type="entry name" value="Nucleic acid-binding proteins"/>
    <property type="match status" value="1"/>
</dbReference>
<dbReference type="PIRSF" id="PIRSF036949">
    <property type="entry name" value="RPA32"/>
    <property type="match status" value="1"/>
</dbReference>
<proteinExistence type="inferred from homology"/>
<protein>
    <submittedName>
        <fullName evidence="9">Replication protein A 32 kDa subunit-A</fullName>
    </submittedName>
</protein>
<keyword evidence="8" id="KW-1185">Reference proteome</keyword>
<evidence type="ECO:0000259" key="7">
    <source>
        <dbReference type="Pfam" id="PF08784"/>
    </source>
</evidence>
<evidence type="ECO:0000256" key="1">
    <source>
        <dbReference type="ARBA" id="ARBA00004123"/>
    </source>
</evidence>
<dbReference type="InterPro" id="IPR036388">
    <property type="entry name" value="WH-like_DNA-bd_sf"/>
</dbReference>
<comment type="subcellular location">
    <subcellularLocation>
        <location evidence="1">Nucleus</location>
    </subcellularLocation>
</comment>
<keyword evidence="4" id="KW-0238">DNA-binding</keyword>
<feature type="region of interest" description="Disordered" evidence="6">
    <location>
        <begin position="1"/>
        <end position="32"/>
    </location>
</feature>
<reference evidence="9" key="1">
    <citation type="submission" date="2025-08" db="UniProtKB">
        <authorList>
            <consortium name="RefSeq"/>
        </authorList>
    </citation>
    <scope>IDENTIFICATION</scope>
</reference>
<evidence type="ECO:0000256" key="6">
    <source>
        <dbReference type="SAM" id="MobiDB-lite"/>
    </source>
</evidence>
<dbReference type="PANTHER" id="PTHR13989:SF16">
    <property type="entry name" value="REPLICATION PROTEIN A2"/>
    <property type="match status" value="1"/>
</dbReference>
<evidence type="ECO:0000313" key="9">
    <source>
        <dbReference type="RefSeq" id="XP_012938343.1"/>
    </source>
</evidence>
<dbReference type="InterPro" id="IPR040260">
    <property type="entry name" value="RFA2-like"/>
</dbReference>